<evidence type="ECO:0000313" key="1">
    <source>
        <dbReference type="EMBL" id="KAG0427343.1"/>
    </source>
</evidence>
<protein>
    <submittedName>
        <fullName evidence="1">Uncharacterized protein</fullName>
    </submittedName>
</protein>
<comment type="caution">
    <text evidence="1">The sequence shown here is derived from an EMBL/GenBank/DDBJ whole genome shotgun (WGS) entry which is preliminary data.</text>
</comment>
<name>A0AC60Q2U2_IXOPE</name>
<evidence type="ECO:0000313" key="2">
    <source>
        <dbReference type="Proteomes" id="UP000805193"/>
    </source>
</evidence>
<dbReference type="EMBL" id="JABSTQ010009636">
    <property type="protein sequence ID" value="KAG0427343.1"/>
    <property type="molecule type" value="Genomic_DNA"/>
</dbReference>
<dbReference type="Proteomes" id="UP000805193">
    <property type="component" value="Unassembled WGS sequence"/>
</dbReference>
<sequence>MTHNYVVAQELSKQTQFMKFPIQRQFIRELTMELLSTNETSDFDACEEGHTTRRSLRRDQNTDSGRRRGKPRSHGGVTSDRSPPLRLWREANPPRPRPSHEAELSNIAGPGVSAATTSLQRKRASLTQYLNTLDRKPDVILLQDTQGTHNLPQYTPYTQPSITQTDRRQNTYTPTLVTTYISKEHPSIQLNTTDINTAHQEHVIITLQPRNCPNPITIVNAYWRPGRKVANPTLWLTKLVANNTDHDILLVGDFNSPNVSWGYPNTQHNGRLLEQATAQTSMALANDTTQPTRIGNSVERDTNPDLGFHHGPSVAEWSASDEQLGSDHRLIHLTLITNVKQKQEETLQHACDTVARYAISIGLACSPSKSELIVISNRKNNPDRQLITVHLDGTPIPQRPQIKLLGLTIQNNGASDITVSTLSKQINQITHILGRVSRRHRCLKESDMRRAIEALIYSLVLYHIPYTPLTTRQLKHLQTQLCKPTRLALGVPQYAPLEHLQQMDPFNTLEERVDLHRLGKQQRLTTSLQGRYILNSLGYDTLHLPPIESTTPPWDTIPQITTLPIPKHMNPDSNPERRKHRAKLISQKVATLQAQQHLIYYTDASYDRGTKLGRTAIHCPQTNTTRRQTYTEAPSADLLETQALCSAIHHAIANPHEGHTSITVLTDSQKEVRTFQYNQLPNYMSRELRAALNATPTLRFYIYWIPGHALIPGNERAHSLSRVTSTPGPAIDWPTSYDPQLQRNEYHQQRSDTLRQLRESRHAFVPPPPTLSRQQASTLRRAQTHTLSSPHYTHLFQGAQGTAKCPFCTGYPNNTHTYWQCLHAQPFIRSTLSKLPPGLRPTTWKEWLSPTNHQHVPAIFDALLHHITTIEEKLKASKDATNPP</sequence>
<gene>
    <name evidence="1" type="ORF">HPB47_025595</name>
</gene>
<keyword evidence="2" id="KW-1185">Reference proteome</keyword>
<organism evidence="1 2">
    <name type="scientific">Ixodes persulcatus</name>
    <name type="common">Taiga tick</name>
    <dbReference type="NCBI Taxonomy" id="34615"/>
    <lineage>
        <taxon>Eukaryota</taxon>
        <taxon>Metazoa</taxon>
        <taxon>Ecdysozoa</taxon>
        <taxon>Arthropoda</taxon>
        <taxon>Chelicerata</taxon>
        <taxon>Arachnida</taxon>
        <taxon>Acari</taxon>
        <taxon>Parasitiformes</taxon>
        <taxon>Ixodida</taxon>
        <taxon>Ixodoidea</taxon>
        <taxon>Ixodidae</taxon>
        <taxon>Ixodinae</taxon>
        <taxon>Ixodes</taxon>
    </lineage>
</organism>
<reference evidence="1 2" key="1">
    <citation type="journal article" date="2020" name="Cell">
        <title>Large-Scale Comparative Analyses of Tick Genomes Elucidate Their Genetic Diversity and Vector Capacities.</title>
        <authorList>
            <consortium name="Tick Genome and Microbiome Consortium (TIGMIC)"/>
            <person name="Jia N."/>
            <person name="Wang J."/>
            <person name="Shi W."/>
            <person name="Du L."/>
            <person name="Sun Y."/>
            <person name="Zhan W."/>
            <person name="Jiang J.F."/>
            <person name="Wang Q."/>
            <person name="Zhang B."/>
            <person name="Ji P."/>
            <person name="Bell-Sakyi L."/>
            <person name="Cui X.M."/>
            <person name="Yuan T.T."/>
            <person name="Jiang B.G."/>
            <person name="Yang W.F."/>
            <person name="Lam T.T."/>
            <person name="Chang Q.C."/>
            <person name="Ding S.J."/>
            <person name="Wang X.J."/>
            <person name="Zhu J.G."/>
            <person name="Ruan X.D."/>
            <person name="Zhao L."/>
            <person name="Wei J.T."/>
            <person name="Ye R.Z."/>
            <person name="Que T.C."/>
            <person name="Du C.H."/>
            <person name="Zhou Y.H."/>
            <person name="Cheng J.X."/>
            <person name="Dai P.F."/>
            <person name="Guo W.B."/>
            <person name="Han X.H."/>
            <person name="Huang E.J."/>
            <person name="Li L.F."/>
            <person name="Wei W."/>
            <person name="Gao Y.C."/>
            <person name="Liu J.Z."/>
            <person name="Shao H.Z."/>
            <person name="Wang X."/>
            <person name="Wang C.C."/>
            <person name="Yang T.C."/>
            <person name="Huo Q.B."/>
            <person name="Li W."/>
            <person name="Chen H.Y."/>
            <person name="Chen S.E."/>
            <person name="Zhou L.G."/>
            <person name="Ni X.B."/>
            <person name="Tian J.H."/>
            <person name="Sheng Y."/>
            <person name="Liu T."/>
            <person name="Pan Y.S."/>
            <person name="Xia L.Y."/>
            <person name="Li J."/>
            <person name="Zhao F."/>
            <person name="Cao W.C."/>
        </authorList>
    </citation>
    <scope>NUCLEOTIDE SEQUENCE [LARGE SCALE GENOMIC DNA]</scope>
    <source>
        <strain evidence="1">Iper-2018</strain>
    </source>
</reference>
<accession>A0AC60Q2U2</accession>
<proteinExistence type="predicted"/>